<dbReference type="HOGENOM" id="CLU_008870_0_0_1"/>
<organism evidence="3 4">
    <name type="scientific">Candida maltosa (strain Xu316)</name>
    <name type="common">Yeast</name>
    <dbReference type="NCBI Taxonomy" id="1245528"/>
    <lineage>
        <taxon>Eukaryota</taxon>
        <taxon>Fungi</taxon>
        <taxon>Dikarya</taxon>
        <taxon>Ascomycota</taxon>
        <taxon>Saccharomycotina</taxon>
        <taxon>Pichiomycetes</taxon>
        <taxon>Debaryomycetaceae</taxon>
        <taxon>Candida/Lodderomyces clade</taxon>
        <taxon>Candida</taxon>
    </lineage>
</organism>
<reference evidence="3 4" key="1">
    <citation type="submission" date="2013-02" db="EMBL/GenBank/DDBJ databases">
        <title>Genome sequence of Candida maltosa Xu316, a potential industrial strain for xylitol and ethanol production.</title>
        <authorList>
            <person name="Yu J."/>
            <person name="Wang Q."/>
            <person name="Geng X."/>
            <person name="Bao W."/>
            <person name="He P."/>
            <person name="Cai J."/>
        </authorList>
    </citation>
    <scope>NUCLEOTIDE SEQUENCE [LARGE SCALE GENOMIC DNA]</scope>
    <source>
        <strain evidence="4">Xu316</strain>
    </source>
</reference>
<sequence length="860" mass="98506">MTKPPPINTSNKLPKQTVKDDKPLPITPTSEKGKLNQLPHDDEGEDVAEENDIVEENDDNTVNVVNGDANEEQILETDENPSQIKTPPPESTPLKDPEPVKEDADAEYKLIAQRLYDEDFISIKPQEYTQFLAAGDRDSTKIRHYYMSLFEWSPNLLKSTRMLCSKLYLKGESQEIDRILSSFTKSYLKQHPSNVFCTKNFEQIYIIIYSLILLNTALHNSELNKKSRISQTDFIKNTFTTFLQQNEKLSSSLSIKQKISIETELSHFYEDLSRNELHLKTADEAGSSSSNNHNNNNHNNNSHNHHHRHHRHHYQQHQRQRSNSTERSADELTDLPSDSALTRQPSNTSMWSMDTNNRRTSLNMKRYTSTTSQVSTFNAPAARKPVQRVGMARALLGQQQQQQQSDKNSIYKGSNQSMTSHLKPRPSMDQLRTLNKRSSRQSIVSKDSSAEDNAMSVLSFDTENLPSANDSDFDGDTQKIEDFNVEDYQDEYDLILELQGSPYLKEGMLKLKILNNDSMDDSSASLSAPPINQGRFMSFFNRPASGNSHKFTENFVVVTKGELSLYSFDPKVIKKHKKHRHEEAEDTEVGDGNWLKNAVKIGDYNLCSTFAELGSNTSQGKVSWTLTFPKVGRNKPKVFVFEGSSKENALEFINCCNYWSGKITAIPPMEESVTSDEYGWCNLDGLIANSKEFKNSKKIVKYTPLIRGVYFSSYPLVKQFMMMLKYYSHLKMLLEQFLELRKKFNIGLPKCSYNSKNHTIIVNNYQTKISEYKDQLKIFKEYLLILAVAIQKRIQLMEDSEDVDPDDFWEEDERDLLLPAKLEIEKILDSSVTNIKPVMPVLDSDDLQSPINQLLAIEEE</sequence>
<dbReference type="EMBL" id="AOGT01001487">
    <property type="protein sequence ID" value="EMG47564.1"/>
    <property type="molecule type" value="Genomic_DNA"/>
</dbReference>
<accession>M3JYR8</accession>
<feature type="region of interest" description="Disordered" evidence="1">
    <location>
        <begin position="1"/>
        <end position="101"/>
    </location>
</feature>
<dbReference type="STRING" id="1245528.M3JYR8"/>
<evidence type="ECO:0000256" key="1">
    <source>
        <dbReference type="SAM" id="MobiDB-lite"/>
    </source>
</evidence>
<dbReference type="OrthoDB" id="2157641at2759"/>
<proteinExistence type="predicted"/>
<feature type="domain" description="SEC7" evidence="2">
    <location>
        <begin position="100"/>
        <end position="275"/>
    </location>
</feature>
<feature type="compositionally biased region" description="Acidic residues" evidence="1">
    <location>
        <begin position="69"/>
        <end position="79"/>
    </location>
</feature>
<dbReference type="SUPFAM" id="SSF48425">
    <property type="entry name" value="Sec7 domain"/>
    <property type="match status" value="1"/>
</dbReference>
<feature type="region of interest" description="Disordered" evidence="1">
    <location>
        <begin position="396"/>
        <end position="428"/>
    </location>
</feature>
<dbReference type="SMART" id="SM00222">
    <property type="entry name" value="Sec7"/>
    <property type="match status" value="1"/>
</dbReference>
<dbReference type="PANTHER" id="PTHR10663:SF405">
    <property type="entry name" value="ARF GUANINE NUCLEOTIDE EXCHANGE FACTOR SYT1"/>
    <property type="match status" value="1"/>
</dbReference>
<keyword evidence="4" id="KW-1185">Reference proteome</keyword>
<dbReference type="GO" id="GO:0032012">
    <property type="term" value="P:regulation of ARF protein signal transduction"/>
    <property type="evidence" value="ECO:0007669"/>
    <property type="project" value="InterPro"/>
</dbReference>
<feature type="compositionally biased region" description="Basic residues" evidence="1">
    <location>
        <begin position="303"/>
        <end position="320"/>
    </location>
</feature>
<name>M3JYR8_CANMX</name>
<dbReference type="InterPro" id="IPR023394">
    <property type="entry name" value="Sec7_C_sf"/>
</dbReference>
<evidence type="ECO:0000313" key="3">
    <source>
        <dbReference type="EMBL" id="EMG47564.1"/>
    </source>
</evidence>
<dbReference type="InterPro" id="IPR000904">
    <property type="entry name" value="Sec7_dom"/>
</dbReference>
<dbReference type="PANTHER" id="PTHR10663">
    <property type="entry name" value="GUANYL-NUCLEOTIDE EXCHANGE FACTOR"/>
    <property type="match status" value="1"/>
</dbReference>
<evidence type="ECO:0000313" key="4">
    <source>
        <dbReference type="Proteomes" id="UP000011777"/>
    </source>
</evidence>
<comment type="caution">
    <text evidence="3">The sequence shown here is derived from an EMBL/GenBank/DDBJ whole genome shotgun (WGS) entry which is preliminary data.</text>
</comment>
<dbReference type="Pfam" id="PF01369">
    <property type="entry name" value="Sec7"/>
    <property type="match status" value="1"/>
</dbReference>
<evidence type="ECO:0000259" key="2">
    <source>
        <dbReference type="PROSITE" id="PS50190"/>
    </source>
</evidence>
<dbReference type="OMA" id="TRMLCSK"/>
<dbReference type="Proteomes" id="UP000011777">
    <property type="component" value="Unassembled WGS sequence"/>
</dbReference>
<feature type="region of interest" description="Disordered" evidence="1">
    <location>
        <begin position="283"/>
        <end position="363"/>
    </location>
</feature>
<gene>
    <name evidence="3" type="ORF">G210_2041</name>
</gene>
<dbReference type="eggNOG" id="KOG0929">
    <property type="taxonomic scope" value="Eukaryota"/>
</dbReference>
<dbReference type="GO" id="GO:0005085">
    <property type="term" value="F:guanyl-nucleotide exchange factor activity"/>
    <property type="evidence" value="ECO:0007669"/>
    <property type="project" value="InterPro"/>
</dbReference>
<dbReference type="AlphaFoldDB" id="M3JYR8"/>
<feature type="compositionally biased region" description="Acidic residues" evidence="1">
    <location>
        <begin position="42"/>
        <end position="59"/>
    </location>
</feature>
<dbReference type="Gene3D" id="1.10.1000.11">
    <property type="entry name" value="Arf Nucleotide-binding Site Opener,domain 2"/>
    <property type="match status" value="1"/>
</dbReference>
<protein>
    <recommendedName>
        <fullName evidence="2">SEC7 domain-containing protein</fullName>
    </recommendedName>
</protein>
<feature type="compositionally biased region" description="Polar residues" evidence="1">
    <location>
        <begin position="405"/>
        <end position="420"/>
    </location>
</feature>
<dbReference type="InterPro" id="IPR035999">
    <property type="entry name" value="Sec7_dom_sf"/>
</dbReference>
<feature type="compositionally biased region" description="Polar residues" evidence="1">
    <location>
        <begin position="339"/>
        <end position="363"/>
    </location>
</feature>
<dbReference type="PROSITE" id="PS50190">
    <property type="entry name" value="SEC7"/>
    <property type="match status" value="1"/>
</dbReference>
<feature type="compositionally biased region" description="Low complexity" evidence="1">
    <location>
        <begin position="287"/>
        <end position="302"/>
    </location>
</feature>